<feature type="transmembrane region" description="Helical" evidence="1">
    <location>
        <begin position="62"/>
        <end position="83"/>
    </location>
</feature>
<dbReference type="AlphaFoldDB" id="A0A645BAN8"/>
<reference evidence="2" key="1">
    <citation type="submission" date="2019-08" db="EMBL/GenBank/DDBJ databases">
        <authorList>
            <person name="Kucharzyk K."/>
            <person name="Murdoch R.W."/>
            <person name="Higgins S."/>
            <person name="Loffler F."/>
        </authorList>
    </citation>
    <scope>NUCLEOTIDE SEQUENCE</scope>
</reference>
<organism evidence="2">
    <name type="scientific">bioreactor metagenome</name>
    <dbReference type="NCBI Taxonomy" id="1076179"/>
    <lineage>
        <taxon>unclassified sequences</taxon>
        <taxon>metagenomes</taxon>
        <taxon>ecological metagenomes</taxon>
    </lineage>
</organism>
<evidence type="ECO:0000256" key="1">
    <source>
        <dbReference type="SAM" id="Phobius"/>
    </source>
</evidence>
<comment type="caution">
    <text evidence="2">The sequence shown here is derived from an EMBL/GenBank/DDBJ whole genome shotgun (WGS) entry which is preliminary data.</text>
</comment>
<accession>A0A645BAN8</accession>
<dbReference type="Pfam" id="PF13687">
    <property type="entry name" value="DUF4153"/>
    <property type="match status" value="1"/>
</dbReference>
<name>A0A645BAN8_9ZZZZ</name>
<feature type="transmembrane region" description="Helical" evidence="1">
    <location>
        <begin position="90"/>
        <end position="109"/>
    </location>
</feature>
<gene>
    <name evidence="2" type="ORF">SDC9_109002</name>
</gene>
<dbReference type="EMBL" id="VSSQ01018706">
    <property type="protein sequence ID" value="MPM62136.1"/>
    <property type="molecule type" value="Genomic_DNA"/>
</dbReference>
<evidence type="ECO:0000313" key="2">
    <source>
        <dbReference type="EMBL" id="MPM62136.1"/>
    </source>
</evidence>
<keyword evidence="1" id="KW-0472">Membrane</keyword>
<dbReference type="InterPro" id="IPR025291">
    <property type="entry name" value="DUF4153"/>
</dbReference>
<keyword evidence="1" id="KW-1133">Transmembrane helix</keyword>
<keyword evidence="1" id="KW-0812">Transmembrane</keyword>
<sequence>MLSLGLYLVLSTITKRETRGSQIAFSVLAVLLMANVLVILASSLQRLMLYEGVYGFSELRTYTHVFIFWLAGLILAAIVLELIKRRGHFALALLVFVVGFTATLGIMNVDGYIVHQNVQSAQAGKELDGNYINGLSSDAVPALVDEFLKPGQPKGIKDVLGAELACRTASLNDAAKTDWRSYRLGEAQASQLLILNQNAWSGYKVINDPQNGLIVQTAEGVHSCYWYPEGMD</sequence>
<feature type="transmembrane region" description="Helical" evidence="1">
    <location>
        <begin position="23"/>
        <end position="42"/>
    </location>
</feature>
<proteinExistence type="predicted"/>
<protein>
    <submittedName>
        <fullName evidence="2">Uncharacterized protein</fullName>
    </submittedName>
</protein>